<dbReference type="AlphaFoldDB" id="A0A1L3SKY2"/>
<dbReference type="KEGG" id="meso:BSQ44_00730"/>
<dbReference type="RefSeq" id="WP_072601480.1">
    <property type="nucleotide sequence ID" value="NZ_CP018171.1"/>
</dbReference>
<proteinExistence type="predicted"/>
<dbReference type="STRING" id="1670800.BSQ44_00730"/>
<accession>A0A1L3SKY2</accession>
<evidence type="ECO:0000313" key="3">
    <source>
        <dbReference type="Proteomes" id="UP000182840"/>
    </source>
</evidence>
<feature type="chain" id="PRO_5012656642" evidence="1">
    <location>
        <begin position="32"/>
        <end position="104"/>
    </location>
</feature>
<gene>
    <name evidence="2" type="ORF">BSQ44_00730</name>
</gene>
<feature type="signal peptide" evidence="1">
    <location>
        <begin position="1"/>
        <end position="31"/>
    </location>
</feature>
<dbReference type="EMBL" id="CP018171">
    <property type="protein sequence ID" value="APH70067.1"/>
    <property type="molecule type" value="Genomic_DNA"/>
</dbReference>
<dbReference type="PROSITE" id="PS51257">
    <property type="entry name" value="PROKAR_LIPOPROTEIN"/>
    <property type="match status" value="1"/>
</dbReference>
<evidence type="ECO:0000256" key="1">
    <source>
        <dbReference type="SAM" id="SignalP"/>
    </source>
</evidence>
<protein>
    <submittedName>
        <fullName evidence="2">Uncharacterized protein</fullName>
    </submittedName>
</protein>
<dbReference type="Proteomes" id="UP000182840">
    <property type="component" value="Chromosome"/>
</dbReference>
<sequence length="104" mass="11214">MIAKVRQQLSSPALVSCAIASVLLLVPAAYAGEAGHHAETMSVERLKVIYLGCEDSATSQRLAGGDAMYCSTVYEELKERAFDGNSKKIREWLDSRSGTRGAYG</sequence>
<name>A0A1L3SKY2_9HYPH</name>
<keyword evidence="3" id="KW-1185">Reference proteome</keyword>
<reference evidence="3" key="1">
    <citation type="submission" date="2016-11" db="EMBL/GenBank/DDBJ databases">
        <title>Mesorhizobium oceanicum sp. nov., isolated from deep seawater in South China Sea.</title>
        <authorList>
            <person name="Fu G.-Y."/>
        </authorList>
    </citation>
    <scope>NUCLEOTIDE SEQUENCE [LARGE SCALE GENOMIC DNA]</scope>
    <source>
        <strain evidence="3">B7</strain>
    </source>
</reference>
<organism evidence="2 3">
    <name type="scientific">Aquibium oceanicum</name>
    <dbReference type="NCBI Taxonomy" id="1670800"/>
    <lineage>
        <taxon>Bacteria</taxon>
        <taxon>Pseudomonadati</taxon>
        <taxon>Pseudomonadota</taxon>
        <taxon>Alphaproteobacteria</taxon>
        <taxon>Hyphomicrobiales</taxon>
        <taxon>Phyllobacteriaceae</taxon>
        <taxon>Aquibium</taxon>
    </lineage>
</organism>
<dbReference type="OrthoDB" id="8482240at2"/>
<keyword evidence="1" id="KW-0732">Signal</keyword>
<evidence type="ECO:0000313" key="2">
    <source>
        <dbReference type="EMBL" id="APH70067.1"/>
    </source>
</evidence>